<dbReference type="AlphaFoldDB" id="A0A6B0SIN1"/>
<protein>
    <submittedName>
        <fullName evidence="1">Uncharacterized protein</fullName>
    </submittedName>
</protein>
<sequence length="93" mass="9693">MTQTDWDSEAVEPVLRVLHQAGIAVNAAVVAANLGAVGAGRPSTAEVAAALAELEDANYVRTLGDTDDYYLITDRGSGHVSNELDAEGFGFVD</sequence>
<evidence type="ECO:0000313" key="2">
    <source>
        <dbReference type="Proteomes" id="UP000471521"/>
    </source>
</evidence>
<evidence type="ECO:0000313" key="1">
    <source>
        <dbReference type="EMBL" id="MXR20987.1"/>
    </source>
</evidence>
<proteinExistence type="predicted"/>
<dbReference type="Proteomes" id="UP000471521">
    <property type="component" value="Unassembled WGS sequence"/>
</dbReference>
<accession>A0A6B0SIN1</accession>
<dbReference type="OrthoDB" id="253312at2157"/>
<gene>
    <name evidence="1" type="ORF">GRX66_10370</name>
</gene>
<dbReference type="RefSeq" id="WP_159526490.1">
    <property type="nucleotide sequence ID" value="NZ_WUUU01000075.1"/>
</dbReference>
<organism evidence="1 2">
    <name type="scientific">Halobacterium bonnevillei</name>
    <dbReference type="NCBI Taxonomy" id="2692200"/>
    <lineage>
        <taxon>Archaea</taxon>
        <taxon>Methanobacteriati</taxon>
        <taxon>Methanobacteriota</taxon>
        <taxon>Stenosarchaea group</taxon>
        <taxon>Halobacteria</taxon>
        <taxon>Halobacteriales</taxon>
        <taxon>Halobacteriaceae</taxon>
        <taxon>Halobacterium</taxon>
    </lineage>
</organism>
<name>A0A6B0SIN1_9EURY</name>
<keyword evidence="2" id="KW-1185">Reference proteome</keyword>
<dbReference type="Gene3D" id="1.10.10.10">
    <property type="entry name" value="Winged helix-like DNA-binding domain superfamily/Winged helix DNA-binding domain"/>
    <property type="match status" value="1"/>
</dbReference>
<reference evidence="1 2" key="1">
    <citation type="submission" date="2019-12" db="EMBL/GenBank/DDBJ databases">
        <title>Isolation and characterization of three novel carbon monoxide-oxidizing members of Halobacteria from salione crusts and soils.</title>
        <authorList>
            <person name="Myers M.R."/>
            <person name="King G.M."/>
        </authorList>
    </citation>
    <scope>NUCLEOTIDE SEQUENCE [LARGE SCALE GENOMIC DNA]</scope>
    <source>
        <strain evidence="1 2">PCN9</strain>
    </source>
</reference>
<comment type="caution">
    <text evidence="1">The sequence shown here is derived from an EMBL/GenBank/DDBJ whole genome shotgun (WGS) entry which is preliminary data.</text>
</comment>
<dbReference type="InterPro" id="IPR036388">
    <property type="entry name" value="WH-like_DNA-bd_sf"/>
</dbReference>
<dbReference type="EMBL" id="WUUU01000075">
    <property type="protein sequence ID" value="MXR20987.1"/>
    <property type="molecule type" value="Genomic_DNA"/>
</dbReference>